<sequence length="204" mass="23280">MEILQLPDMEWRALDALVPADPEKSLRLGTLGPRGTSSEYIAQSMSSILRDRGPFEIVLNDTYEGCMEALSEGQVDLALVAHAYQKINAFYMNPRLEPAIVFRGHTPEYGLATRADFEFREEMLFKETIVSHPAPVPLLRYHFDHEVQVDTSNSTSQAARDVADGLYDIAITNEQAVRQHNLKFVYKFSRIPMTWTVFSRRAQR</sequence>
<dbReference type="RefSeq" id="WP_051859184.1">
    <property type="nucleotide sequence ID" value="NZ_BNEE01000006.1"/>
</dbReference>
<gene>
    <name evidence="1" type="primary">bacA</name>
    <name evidence="1" type="ORF">Sxan_36280</name>
</gene>
<evidence type="ECO:0000313" key="2">
    <source>
        <dbReference type="Proteomes" id="UP000600026"/>
    </source>
</evidence>
<dbReference type="SUPFAM" id="SSF53850">
    <property type="entry name" value="Periplasmic binding protein-like II"/>
    <property type="match status" value="1"/>
</dbReference>
<accession>A0A919GYI7</accession>
<organism evidence="1 2">
    <name type="scientific">Streptomyces xanthophaeus</name>
    <dbReference type="NCBI Taxonomy" id="67385"/>
    <lineage>
        <taxon>Bacteria</taxon>
        <taxon>Bacillati</taxon>
        <taxon>Actinomycetota</taxon>
        <taxon>Actinomycetes</taxon>
        <taxon>Kitasatosporales</taxon>
        <taxon>Streptomycetaceae</taxon>
        <taxon>Streptomyces</taxon>
    </lineage>
</organism>
<proteinExistence type="predicted"/>
<dbReference type="AlphaFoldDB" id="A0A919GYI7"/>
<dbReference type="Proteomes" id="UP000600026">
    <property type="component" value="Unassembled WGS sequence"/>
</dbReference>
<dbReference type="OrthoDB" id="490158at2"/>
<evidence type="ECO:0000313" key="1">
    <source>
        <dbReference type="EMBL" id="GHI86264.1"/>
    </source>
</evidence>
<protein>
    <submittedName>
        <fullName evidence="1">Prephenate decarboxylase</fullName>
    </submittedName>
</protein>
<dbReference type="EMBL" id="BNEE01000006">
    <property type="protein sequence ID" value="GHI86264.1"/>
    <property type="molecule type" value="Genomic_DNA"/>
</dbReference>
<keyword evidence="2" id="KW-1185">Reference proteome</keyword>
<name>A0A919GYI7_9ACTN</name>
<reference evidence="1" key="1">
    <citation type="submission" date="2020-09" db="EMBL/GenBank/DDBJ databases">
        <title>Whole genome shotgun sequence of Streptomyces xanthophaeus NBRC 12829.</title>
        <authorList>
            <person name="Komaki H."/>
            <person name="Tamura T."/>
        </authorList>
    </citation>
    <scope>NUCLEOTIDE SEQUENCE</scope>
    <source>
        <strain evidence="1">NBRC 12829</strain>
    </source>
</reference>
<comment type="caution">
    <text evidence="1">The sequence shown here is derived from an EMBL/GenBank/DDBJ whole genome shotgun (WGS) entry which is preliminary data.</text>
</comment>